<feature type="domain" description="DUF2470" evidence="1">
    <location>
        <begin position="162"/>
        <end position="232"/>
    </location>
</feature>
<evidence type="ECO:0000313" key="4">
    <source>
        <dbReference type="Proteomes" id="UP000027997"/>
    </source>
</evidence>
<dbReference type="STRING" id="305900.GV64_06260"/>
<dbReference type="Gene3D" id="3.20.180.10">
    <property type="entry name" value="PNP-oxidase-like"/>
    <property type="match status" value="1"/>
</dbReference>
<dbReference type="EMBL" id="JOJP01000001">
    <property type="protein sequence ID" value="KEI70385.1"/>
    <property type="molecule type" value="Genomic_DNA"/>
</dbReference>
<organism evidence="3 4">
    <name type="scientific">Endozoicomonas elysicola</name>
    <dbReference type="NCBI Taxonomy" id="305900"/>
    <lineage>
        <taxon>Bacteria</taxon>
        <taxon>Pseudomonadati</taxon>
        <taxon>Pseudomonadota</taxon>
        <taxon>Gammaproteobacteria</taxon>
        <taxon>Oceanospirillales</taxon>
        <taxon>Endozoicomonadaceae</taxon>
        <taxon>Endozoicomonas</taxon>
    </lineage>
</organism>
<dbReference type="InterPro" id="IPR037119">
    <property type="entry name" value="Haem_oxidase_HugZ-like_sf"/>
</dbReference>
<evidence type="ECO:0000259" key="1">
    <source>
        <dbReference type="Pfam" id="PF10615"/>
    </source>
</evidence>
<dbReference type="Gene3D" id="2.30.110.10">
    <property type="entry name" value="Electron Transport, Fmn-binding Protein, Chain A"/>
    <property type="match status" value="1"/>
</dbReference>
<protein>
    <submittedName>
        <fullName evidence="3">Heme iron utilization protein</fullName>
    </submittedName>
</protein>
<name>A0A081K8A9_9GAMM</name>
<sequence length="236" mass="26209">MDTKEAAAFEARKLLLGEYHGILSTHSKDVPGYPFGSVMPYCLDANGCPIIQISTIAQHTKNIEENPRVSLIVSDTDTDDVHTAGRLTWMGDAEKIEDPEEVAEHYFNFFPQARNYSNTHNFDFYRIKLVKARFIGGFGKIFWVKNELLCKENPFFGEGGKGMIDHMNEDHVDAMVKYCLAAKVVIPEGVSPKMAGVDSEGMHILLGRKVVRIPFPGNAGSAMEVRQQLVAMAKAA</sequence>
<feature type="domain" description="CREG-like beta-barrel" evidence="2">
    <location>
        <begin position="3"/>
        <end position="147"/>
    </location>
</feature>
<dbReference type="Pfam" id="PF10615">
    <property type="entry name" value="DUF2470"/>
    <property type="match status" value="1"/>
</dbReference>
<dbReference type="InterPro" id="IPR012349">
    <property type="entry name" value="Split_barrel_FMN-bd"/>
</dbReference>
<dbReference type="AlphaFoldDB" id="A0A081K8A9"/>
<dbReference type="InterPro" id="IPR055343">
    <property type="entry name" value="CREG_beta-barrel"/>
</dbReference>
<reference evidence="3 4" key="1">
    <citation type="submission" date="2014-06" db="EMBL/GenBank/DDBJ databases">
        <title>Whole Genome Sequences of Three Symbiotic Endozoicomonas Bacteria.</title>
        <authorList>
            <person name="Neave M.J."/>
            <person name="Apprill A."/>
            <person name="Voolstra C.R."/>
        </authorList>
    </citation>
    <scope>NUCLEOTIDE SEQUENCE [LARGE SCALE GENOMIC DNA]</scope>
    <source>
        <strain evidence="3 4">DSM 22380</strain>
    </source>
</reference>
<dbReference type="PANTHER" id="PTHR13343:SF17">
    <property type="entry name" value="CELLULAR REPRESSOR OF E1A-STIMULATED GENES, ISOFORM A"/>
    <property type="match status" value="1"/>
</dbReference>
<dbReference type="SUPFAM" id="SSF50475">
    <property type="entry name" value="FMN-binding split barrel"/>
    <property type="match status" value="1"/>
</dbReference>
<evidence type="ECO:0000259" key="2">
    <source>
        <dbReference type="Pfam" id="PF13883"/>
    </source>
</evidence>
<accession>A0A081K8A9</accession>
<dbReference type="Pfam" id="PF13883">
    <property type="entry name" value="CREG_beta-barrel"/>
    <property type="match status" value="1"/>
</dbReference>
<gene>
    <name evidence="3" type="ORF">GV64_06260</name>
</gene>
<keyword evidence="4" id="KW-1185">Reference proteome</keyword>
<dbReference type="Proteomes" id="UP000027997">
    <property type="component" value="Unassembled WGS sequence"/>
</dbReference>
<evidence type="ECO:0000313" key="3">
    <source>
        <dbReference type="EMBL" id="KEI70385.1"/>
    </source>
</evidence>
<proteinExistence type="predicted"/>
<dbReference type="GO" id="GO:0005737">
    <property type="term" value="C:cytoplasm"/>
    <property type="evidence" value="ECO:0007669"/>
    <property type="project" value="UniProtKB-ARBA"/>
</dbReference>
<comment type="caution">
    <text evidence="3">The sequence shown here is derived from an EMBL/GenBank/DDBJ whole genome shotgun (WGS) entry which is preliminary data.</text>
</comment>
<dbReference type="eggNOG" id="COG0748">
    <property type="taxonomic scope" value="Bacteria"/>
</dbReference>
<dbReference type="PANTHER" id="PTHR13343">
    <property type="entry name" value="CREG1 PROTEIN"/>
    <property type="match status" value="1"/>
</dbReference>
<dbReference type="InterPro" id="IPR019595">
    <property type="entry name" value="DUF2470"/>
</dbReference>